<organism evidence="2 3">
    <name type="scientific">Rodentibacter caecimuris</name>
    <dbReference type="NCBI Taxonomy" id="1796644"/>
    <lineage>
        <taxon>Bacteria</taxon>
        <taxon>Pseudomonadati</taxon>
        <taxon>Pseudomonadota</taxon>
        <taxon>Gammaproteobacteria</taxon>
        <taxon>Pasteurellales</taxon>
        <taxon>Pasteurellaceae</taxon>
        <taxon>Rodentibacter</taxon>
    </lineage>
</organism>
<sequence length="226" mass="26086">MKNFLPKIMVISLKNSKRREVISKRLNGLGLEFQFFDAVYGKDLSEAELASVDYEFYPRRYNAKKPLTLGEIGCAMSHIKLYEYIVENKIKEVIVLEDDALVSLYFKEIVSVALNKVSDKKEILFLDHGKAKVYPFMRSLPERYRLAKYRCPSKNSKRSIIRTTGYLITYNGAQKLLKYAYPIRMPSDFLTGLLQMTGINAYGVEPACVFGDVESEIDQIENRYKD</sequence>
<feature type="domain" description="Glycosyl transferase family 25" evidence="1">
    <location>
        <begin position="7"/>
        <end position="191"/>
    </location>
</feature>
<keyword evidence="3" id="KW-1185">Reference proteome</keyword>
<dbReference type="InterPro" id="IPR002654">
    <property type="entry name" value="Glyco_trans_25"/>
</dbReference>
<evidence type="ECO:0000313" key="3">
    <source>
        <dbReference type="Proteomes" id="UP000188820"/>
    </source>
</evidence>
<evidence type="ECO:0000259" key="1">
    <source>
        <dbReference type="Pfam" id="PF01755"/>
    </source>
</evidence>
<comment type="caution">
    <text evidence="2">The sequence shown here is derived from an EMBL/GenBank/DDBJ whole genome shotgun (WGS) entry which is preliminary data.</text>
</comment>
<name>A0ABX3KVH3_9PAST</name>
<proteinExistence type="predicted"/>
<gene>
    <name evidence="2" type="ORF">BKG89_08590</name>
</gene>
<dbReference type="Proteomes" id="UP000188820">
    <property type="component" value="Unassembled WGS sequence"/>
</dbReference>
<dbReference type="CDD" id="cd06532">
    <property type="entry name" value="Glyco_transf_25"/>
    <property type="match status" value="1"/>
</dbReference>
<accession>A0ABX3KVH3</accession>
<dbReference type="EMBL" id="MLAA01000037">
    <property type="protein sequence ID" value="OOF67895.1"/>
    <property type="molecule type" value="Genomic_DNA"/>
</dbReference>
<protein>
    <submittedName>
        <fullName evidence="2">LPS biosynthesis glycosyltransferase</fullName>
    </submittedName>
</protein>
<dbReference type="RefSeq" id="WP_077464086.1">
    <property type="nucleotide sequence ID" value="NZ_MLAA01000037.1"/>
</dbReference>
<reference evidence="2 3" key="1">
    <citation type="submission" date="2016-10" db="EMBL/GenBank/DDBJ databases">
        <title>Rodentibacter gen. nov. and new species.</title>
        <authorList>
            <person name="Christensen H."/>
        </authorList>
    </citation>
    <scope>NUCLEOTIDE SEQUENCE [LARGE SCALE GENOMIC DNA]</scope>
    <source>
        <strain evidence="2 3">1998236014</strain>
    </source>
</reference>
<evidence type="ECO:0000313" key="2">
    <source>
        <dbReference type="EMBL" id="OOF67895.1"/>
    </source>
</evidence>
<dbReference type="Pfam" id="PF01755">
    <property type="entry name" value="Glyco_transf_25"/>
    <property type="match status" value="1"/>
</dbReference>